<evidence type="ECO:0000313" key="3">
    <source>
        <dbReference type="EMBL" id="PRY27213.1"/>
    </source>
</evidence>
<evidence type="ECO:0000256" key="1">
    <source>
        <dbReference type="SAM" id="MobiDB-lite"/>
    </source>
</evidence>
<dbReference type="RefSeq" id="WP_158277807.1">
    <property type="nucleotide sequence ID" value="NZ_PVZG01000011.1"/>
</dbReference>
<feature type="compositionally biased region" description="Low complexity" evidence="1">
    <location>
        <begin position="103"/>
        <end position="117"/>
    </location>
</feature>
<reference evidence="3 4" key="1">
    <citation type="submission" date="2018-03" db="EMBL/GenBank/DDBJ databases">
        <title>Genomic Encyclopedia of Archaeal and Bacterial Type Strains, Phase II (KMG-II): from individual species to whole genera.</title>
        <authorList>
            <person name="Goeker M."/>
        </authorList>
    </citation>
    <scope>NUCLEOTIDE SEQUENCE [LARGE SCALE GENOMIC DNA]</scope>
    <source>
        <strain evidence="3 4">DSM 45348</strain>
    </source>
</reference>
<feature type="chain" id="PRO_5015536172" evidence="2">
    <location>
        <begin position="22"/>
        <end position="202"/>
    </location>
</feature>
<dbReference type="Proteomes" id="UP000239209">
    <property type="component" value="Unassembled WGS sequence"/>
</dbReference>
<name>A0A2T0S1L1_9ACTN</name>
<comment type="caution">
    <text evidence="3">The sequence shown here is derived from an EMBL/GenBank/DDBJ whole genome shotgun (WGS) entry which is preliminary data.</text>
</comment>
<evidence type="ECO:0000313" key="4">
    <source>
        <dbReference type="Proteomes" id="UP000239209"/>
    </source>
</evidence>
<organism evidence="3 4">
    <name type="scientific">Pseudosporangium ferrugineum</name>
    <dbReference type="NCBI Taxonomy" id="439699"/>
    <lineage>
        <taxon>Bacteria</taxon>
        <taxon>Bacillati</taxon>
        <taxon>Actinomycetota</taxon>
        <taxon>Actinomycetes</taxon>
        <taxon>Micromonosporales</taxon>
        <taxon>Micromonosporaceae</taxon>
        <taxon>Pseudosporangium</taxon>
    </lineage>
</organism>
<feature type="signal peptide" evidence="2">
    <location>
        <begin position="1"/>
        <end position="21"/>
    </location>
</feature>
<feature type="compositionally biased region" description="Low complexity" evidence="1">
    <location>
        <begin position="74"/>
        <end position="83"/>
    </location>
</feature>
<dbReference type="AlphaFoldDB" id="A0A2T0S1L1"/>
<sequence length="202" mass="20513">MTRITAAGVALSMIATVAACARPGDTPTGTPTRNVTLFASAVAVPPAPRLIPHSPGVVAVAPGRAISRCGEQPAGGPRRAGGPSVPQPTASFSEEQERHRRALAAARSPAPQRAPVPAGALPAAEACIDLLRPELTLLAASGSLGRETLRRSLVRHGFEATVRPDLSFRGAVGDACVYGIVDATGPTFELGPRTTDGSCAAT</sequence>
<evidence type="ECO:0000256" key="2">
    <source>
        <dbReference type="SAM" id="SignalP"/>
    </source>
</evidence>
<dbReference type="PROSITE" id="PS51257">
    <property type="entry name" value="PROKAR_LIPOPROTEIN"/>
    <property type="match status" value="1"/>
</dbReference>
<protein>
    <submittedName>
        <fullName evidence="3">Uncharacterized protein</fullName>
    </submittedName>
</protein>
<proteinExistence type="predicted"/>
<keyword evidence="2" id="KW-0732">Signal</keyword>
<feature type="region of interest" description="Disordered" evidence="1">
    <location>
        <begin position="68"/>
        <end position="117"/>
    </location>
</feature>
<accession>A0A2T0S1L1</accession>
<dbReference type="EMBL" id="PVZG01000011">
    <property type="protein sequence ID" value="PRY27213.1"/>
    <property type="molecule type" value="Genomic_DNA"/>
</dbReference>
<keyword evidence="4" id="KW-1185">Reference proteome</keyword>
<gene>
    <name evidence="3" type="ORF">CLV70_111180</name>
</gene>